<dbReference type="GO" id="GO:0005654">
    <property type="term" value="C:nucleoplasm"/>
    <property type="evidence" value="ECO:0007669"/>
    <property type="project" value="TreeGrafter"/>
</dbReference>
<feature type="domain" description="RRM" evidence="4">
    <location>
        <begin position="20"/>
        <end position="100"/>
    </location>
</feature>
<dbReference type="PANTHER" id="PTHR32343">
    <property type="entry name" value="SERINE/ARGININE-RICH SPLICING FACTOR"/>
    <property type="match status" value="1"/>
</dbReference>
<reference evidence="5" key="1">
    <citation type="submission" date="2018-08" db="EMBL/GenBank/DDBJ databases">
        <authorList>
            <person name="Cornetti L."/>
        </authorList>
    </citation>
    <scope>NUCLEOTIDE SEQUENCE</scope>
    <source>
        <strain evidence="5">BE-ASS</strain>
    </source>
</reference>
<gene>
    <name evidence="5" type="primary">EOG090X0EEC</name>
</gene>
<dbReference type="FunFam" id="3.30.70.330:FF:000553">
    <property type="entry name" value="Splicing factor SRp54"/>
    <property type="match status" value="1"/>
</dbReference>
<accession>A0A4Y7NMT8</accession>
<dbReference type="GO" id="GO:0003723">
    <property type="term" value="F:RNA binding"/>
    <property type="evidence" value="ECO:0007669"/>
    <property type="project" value="UniProtKB-UniRule"/>
</dbReference>
<feature type="compositionally biased region" description="Basic and acidic residues" evidence="3">
    <location>
        <begin position="292"/>
        <end position="328"/>
    </location>
</feature>
<keyword evidence="1 2" id="KW-0694">RNA-binding</keyword>
<dbReference type="PROSITE" id="PS50102">
    <property type="entry name" value="RRM"/>
    <property type="match status" value="2"/>
</dbReference>
<protein>
    <submittedName>
        <fullName evidence="5">EOG090X0EEC</fullName>
    </submittedName>
</protein>
<evidence type="ECO:0000313" key="5">
    <source>
        <dbReference type="EMBL" id="SVE93904.1"/>
    </source>
</evidence>
<dbReference type="EMBL" id="LR024285">
    <property type="protein sequence ID" value="SVE93904.1"/>
    <property type="molecule type" value="mRNA"/>
</dbReference>
<feature type="compositionally biased region" description="Basic residues" evidence="3">
    <location>
        <begin position="402"/>
        <end position="414"/>
    </location>
</feature>
<proteinExistence type="evidence at transcript level"/>
<dbReference type="SMART" id="SM00360">
    <property type="entry name" value="RRM"/>
    <property type="match status" value="2"/>
</dbReference>
<evidence type="ECO:0000256" key="2">
    <source>
        <dbReference type="PROSITE-ProRule" id="PRU00176"/>
    </source>
</evidence>
<dbReference type="CDD" id="cd12259">
    <property type="entry name" value="RRM_SRSF11_SREK1"/>
    <property type="match status" value="1"/>
</dbReference>
<dbReference type="InterPro" id="IPR034192">
    <property type="entry name" value="SREK1_RRM2"/>
</dbReference>
<feature type="compositionally biased region" description="Basic and acidic residues" evidence="3">
    <location>
        <begin position="347"/>
        <end position="401"/>
    </location>
</feature>
<feature type="compositionally biased region" description="Basic residues" evidence="3">
    <location>
        <begin position="448"/>
        <end position="463"/>
    </location>
</feature>
<dbReference type="InterPro" id="IPR012677">
    <property type="entry name" value="Nucleotide-bd_a/b_plait_sf"/>
</dbReference>
<evidence type="ECO:0000259" key="4">
    <source>
        <dbReference type="PROSITE" id="PS50102"/>
    </source>
</evidence>
<dbReference type="AlphaFoldDB" id="A0A4Y7NMT8"/>
<feature type="compositionally biased region" description="Basic residues" evidence="3">
    <location>
        <begin position="329"/>
        <end position="346"/>
    </location>
</feature>
<dbReference type="Pfam" id="PF00076">
    <property type="entry name" value="RRM_1"/>
    <property type="match status" value="1"/>
</dbReference>
<feature type="compositionally biased region" description="Basic and acidic residues" evidence="3">
    <location>
        <begin position="422"/>
        <end position="434"/>
    </location>
</feature>
<sequence>MTGSTSSNSSSNDNYTLESRIVQVTNVAPQANKEQMQSLFGMIGKIEDLRLYPTLRDLAAPVQLRICFVKYADANDVPVALHLSNTVFIDRALNVSLYSGAELPDEVKSLEILNSMNGFGSSDPKLPATLTNQIEGNPPNQVIRTLDPRLSIHNLPNYPLLPASTDSRRLEEIRRTIVAINLDPSKSAQQVIDFFSSAGEVKYFRFCTRQGDDIQYAMIEFVEQESIVPALKLNNKQFGDNIIKVYHSTQAIIKPVQQTKSNEAAQKEIEEAVNRVKEAQQSMAAVSLTPEEPEKEKEKMVMEVEKEKPKIIEKEKEKDKVKEKEKSSRRTRSRSKSRSRSRKSPRPTRDRRDRSPKERTKDKERDKSNREKDKERDKDKDKEKSRDKDKGRDKDKRDREKKDKKKDKKDKKPKSPASKENSSADEKEASERGSVRRSTPPSPPPSKSKSRRRSKSGSRGRSR</sequence>
<feature type="domain" description="RRM" evidence="4">
    <location>
        <begin position="175"/>
        <end position="250"/>
    </location>
</feature>
<name>A0A4Y7NMT8_9CRUS</name>
<dbReference type="InterPro" id="IPR035979">
    <property type="entry name" value="RBD_domain_sf"/>
</dbReference>
<evidence type="ECO:0000256" key="1">
    <source>
        <dbReference type="ARBA" id="ARBA00022884"/>
    </source>
</evidence>
<dbReference type="InterPro" id="IPR000504">
    <property type="entry name" value="RRM_dom"/>
</dbReference>
<dbReference type="PANTHER" id="PTHR32343:SF22">
    <property type="entry name" value="LD29830P"/>
    <property type="match status" value="1"/>
</dbReference>
<organism evidence="5">
    <name type="scientific">Scapholeberis mucronata</name>
    <dbReference type="NCBI Taxonomy" id="202097"/>
    <lineage>
        <taxon>Eukaryota</taxon>
        <taxon>Metazoa</taxon>
        <taxon>Ecdysozoa</taxon>
        <taxon>Arthropoda</taxon>
        <taxon>Crustacea</taxon>
        <taxon>Branchiopoda</taxon>
        <taxon>Diplostraca</taxon>
        <taxon>Cladocera</taxon>
        <taxon>Anomopoda</taxon>
        <taxon>Daphniidae</taxon>
        <taxon>Scapholeberis</taxon>
    </lineage>
</organism>
<dbReference type="Gene3D" id="3.30.70.330">
    <property type="match status" value="2"/>
</dbReference>
<dbReference type="CDD" id="cd12260">
    <property type="entry name" value="RRM2_SREK1"/>
    <property type="match status" value="1"/>
</dbReference>
<feature type="region of interest" description="Disordered" evidence="3">
    <location>
        <begin position="281"/>
        <end position="463"/>
    </location>
</feature>
<dbReference type="SUPFAM" id="SSF54928">
    <property type="entry name" value="RNA-binding domain, RBD"/>
    <property type="match status" value="2"/>
</dbReference>
<evidence type="ECO:0000256" key="3">
    <source>
        <dbReference type="SAM" id="MobiDB-lite"/>
    </source>
</evidence>